<evidence type="ECO:0000256" key="3">
    <source>
        <dbReference type="ARBA" id="ARBA00022448"/>
    </source>
</evidence>
<sequence length="78" mass="8688">MAYIIAEPCIGVKDASCVAVCPVDCIYEGEDQYYINPEECIDCGACEPECPVEAIFADDSVPEQWHSYIEKNRAFFGL</sequence>
<comment type="cofactor">
    <cofactor evidence="1">
        <name>[3Fe-4S] cluster</name>
        <dbReference type="ChEBI" id="CHEBI:21137"/>
    </cofactor>
</comment>
<proteinExistence type="predicted"/>
<dbReference type="InterPro" id="IPR050294">
    <property type="entry name" value="RnfB_subfamily"/>
</dbReference>
<dbReference type="InterPro" id="IPR017896">
    <property type="entry name" value="4Fe4S_Fe-S-bd"/>
</dbReference>
<organism evidence="11 12">
    <name type="scientific">Roseiflexus castenholzii (strain DSM 13941 / HLO8)</name>
    <dbReference type="NCBI Taxonomy" id="383372"/>
    <lineage>
        <taxon>Bacteria</taxon>
        <taxon>Bacillati</taxon>
        <taxon>Chloroflexota</taxon>
        <taxon>Chloroflexia</taxon>
        <taxon>Chloroflexales</taxon>
        <taxon>Roseiflexineae</taxon>
        <taxon>Roseiflexaceae</taxon>
        <taxon>Roseiflexus</taxon>
    </lineage>
</organism>
<dbReference type="InterPro" id="IPR000813">
    <property type="entry name" value="7Fe_ferredoxin"/>
</dbReference>
<dbReference type="GO" id="GO:0046872">
    <property type="term" value="F:metal ion binding"/>
    <property type="evidence" value="ECO:0007669"/>
    <property type="project" value="UniProtKB-UniRule"/>
</dbReference>
<evidence type="ECO:0000256" key="5">
    <source>
        <dbReference type="ARBA" id="ARBA00022723"/>
    </source>
</evidence>
<dbReference type="OrthoDB" id="9798098at2"/>
<dbReference type="PANTHER" id="PTHR42859">
    <property type="entry name" value="OXIDOREDUCTASE"/>
    <property type="match status" value="1"/>
</dbReference>
<evidence type="ECO:0000256" key="1">
    <source>
        <dbReference type="ARBA" id="ARBA00001927"/>
    </source>
</evidence>
<keyword evidence="6 9" id="KW-0249">Electron transport</keyword>
<keyword evidence="3 9" id="KW-0813">Transport</keyword>
<feature type="domain" description="4Fe-4S ferredoxin-type" evidence="10">
    <location>
        <begin position="31"/>
        <end position="60"/>
    </location>
</feature>
<evidence type="ECO:0000256" key="7">
    <source>
        <dbReference type="ARBA" id="ARBA00023004"/>
    </source>
</evidence>
<evidence type="ECO:0000259" key="10">
    <source>
        <dbReference type="PROSITE" id="PS51379"/>
    </source>
</evidence>
<name>A7NFZ9_ROSCS</name>
<evidence type="ECO:0000256" key="2">
    <source>
        <dbReference type="ARBA" id="ARBA00001966"/>
    </source>
</evidence>
<dbReference type="SUPFAM" id="SSF54862">
    <property type="entry name" value="4Fe-4S ferredoxins"/>
    <property type="match status" value="1"/>
</dbReference>
<accession>A7NFZ9</accession>
<dbReference type="GO" id="GO:0009055">
    <property type="term" value="F:electron transfer activity"/>
    <property type="evidence" value="ECO:0007669"/>
    <property type="project" value="UniProtKB-UniRule"/>
</dbReference>
<comment type="function">
    <text evidence="9">Ferredoxins are iron-sulfur proteins that transfer electrons in a wide variety of metabolic reactions.</text>
</comment>
<dbReference type="GO" id="GO:0051539">
    <property type="term" value="F:4 iron, 4 sulfur cluster binding"/>
    <property type="evidence" value="ECO:0007669"/>
    <property type="project" value="UniProtKB-UniRule"/>
</dbReference>
<reference evidence="11 12" key="1">
    <citation type="submission" date="2007-08" db="EMBL/GenBank/DDBJ databases">
        <title>Complete sequence of Roseiflexus castenholzii DSM 13941.</title>
        <authorList>
            <consortium name="US DOE Joint Genome Institute"/>
            <person name="Copeland A."/>
            <person name="Lucas S."/>
            <person name="Lapidus A."/>
            <person name="Barry K."/>
            <person name="Glavina del Rio T."/>
            <person name="Dalin E."/>
            <person name="Tice H."/>
            <person name="Pitluck S."/>
            <person name="Thompson L.S."/>
            <person name="Brettin T."/>
            <person name="Bruce D."/>
            <person name="Detter J.C."/>
            <person name="Han C."/>
            <person name="Tapia R."/>
            <person name="Schmutz J."/>
            <person name="Larimer F."/>
            <person name="Land M."/>
            <person name="Hauser L."/>
            <person name="Kyrpides N."/>
            <person name="Mikhailova N."/>
            <person name="Bryant D.A."/>
            <person name="Hanada S."/>
            <person name="Tsukatani Y."/>
            <person name="Richardson P."/>
        </authorList>
    </citation>
    <scope>NUCLEOTIDE SEQUENCE [LARGE SCALE GENOMIC DNA]</scope>
    <source>
        <strain evidence="12">DSM 13941 / HLO8</strain>
    </source>
</reference>
<keyword evidence="5 9" id="KW-0479">Metal-binding</keyword>
<dbReference type="HOGENOM" id="CLU_139698_0_1_0"/>
<evidence type="ECO:0000256" key="4">
    <source>
        <dbReference type="ARBA" id="ARBA00022485"/>
    </source>
</evidence>
<dbReference type="Proteomes" id="UP000000263">
    <property type="component" value="Chromosome"/>
</dbReference>
<keyword evidence="4 9" id="KW-0004">4Fe-4S</keyword>
<gene>
    <name evidence="11" type="ordered locus">Rcas_0253</name>
</gene>
<dbReference type="InterPro" id="IPR017900">
    <property type="entry name" value="4Fe4S_Fe_S_CS"/>
</dbReference>
<dbReference type="PROSITE" id="PS51379">
    <property type="entry name" value="4FE4S_FER_2"/>
    <property type="match status" value="1"/>
</dbReference>
<dbReference type="AlphaFoldDB" id="A7NFZ9"/>
<keyword evidence="7 9" id="KW-0408">Iron</keyword>
<keyword evidence="12" id="KW-1185">Reference proteome</keyword>
<comment type="cofactor">
    <cofactor evidence="2 9">
        <name>[4Fe-4S] cluster</name>
        <dbReference type="ChEBI" id="CHEBI:49883"/>
    </cofactor>
</comment>
<keyword evidence="8 9" id="KW-0411">Iron-sulfur</keyword>
<dbReference type="RefSeq" id="WP_011955081.1">
    <property type="nucleotide sequence ID" value="NC_009767.1"/>
</dbReference>
<evidence type="ECO:0000313" key="11">
    <source>
        <dbReference type="EMBL" id="ABU56386.1"/>
    </source>
</evidence>
<evidence type="ECO:0000256" key="9">
    <source>
        <dbReference type="RuleBase" id="RU365098"/>
    </source>
</evidence>
<dbReference type="KEGG" id="rca:Rcas_0253"/>
<protein>
    <recommendedName>
        <fullName evidence="9">Ferredoxin</fullName>
    </recommendedName>
</protein>
<dbReference type="Pfam" id="PF00037">
    <property type="entry name" value="Fer4"/>
    <property type="match status" value="1"/>
</dbReference>
<evidence type="ECO:0000256" key="6">
    <source>
        <dbReference type="ARBA" id="ARBA00022982"/>
    </source>
</evidence>
<dbReference type="EMBL" id="CP000804">
    <property type="protein sequence ID" value="ABU56386.1"/>
    <property type="molecule type" value="Genomic_DNA"/>
</dbReference>
<evidence type="ECO:0000256" key="8">
    <source>
        <dbReference type="ARBA" id="ARBA00023014"/>
    </source>
</evidence>
<evidence type="ECO:0000313" key="12">
    <source>
        <dbReference type="Proteomes" id="UP000000263"/>
    </source>
</evidence>
<dbReference type="STRING" id="383372.Rcas_0253"/>
<dbReference type="PANTHER" id="PTHR42859:SF2">
    <property type="entry name" value="FERREDOXIN"/>
    <property type="match status" value="1"/>
</dbReference>
<dbReference type="Gene3D" id="3.30.70.20">
    <property type="match status" value="1"/>
</dbReference>
<dbReference type="eggNOG" id="COG1146">
    <property type="taxonomic scope" value="Bacteria"/>
</dbReference>
<dbReference type="PROSITE" id="PS00198">
    <property type="entry name" value="4FE4S_FER_1"/>
    <property type="match status" value="1"/>
</dbReference>
<dbReference type="PRINTS" id="PR00354">
    <property type="entry name" value="7FE8SFRDOXIN"/>
</dbReference>